<reference evidence="5" key="2">
    <citation type="submission" date="2025-08" db="UniProtKB">
        <authorList>
            <consortium name="Ensembl"/>
        </authorList>
    </citation>
    <scope>IDENTIFICATION</scope>
</reference>
<dbReference type="FunCoup" id="A0A7N4NXI5">
    <property type="interactions" value="4821"/>
</dbReference>
<dbReference type="GeneTree" id="ENSGT00390000005529"/>
<evidence type="ECO:0000256" key="1">
    <source>
        <dbReference type="ARBA" id="ARBA00007159"/>
    </source>
</evidence>
<keyword evidence="3" id="KW-0472">Membrane</keyword>
<dbReference type="GO" id="GO:0055037">
    <property type="term" value="C:recycling endosome"/>
    <property type="evidence" value="ECO:0007669"/>
    <property type="project" value="Ensembl"/>
</dbReference>
<dbReference type="PANTHER" id="PTHR13677">
    <property type="entry name" value="LD41638P"/>
    <property type="match status" value="1"/>
</dbReference>
<dbReference type="InterPro" id="IPR024224">
    <property type="entry name" value="DENND6"/>
</dbReference>
<dbReference type="InterPro" id="IPR037516">
    <property type="entry name" value="Tripartite_DENN"/>
</dbReference>
<evidence type="ECO:0000313" key="5">
    <source>
        <dbReference type="Ensembl" id="ENSSHAP00000029974.1"/>
    </source>
</evidence>
<evidence type="ECO:0000256" key="3">
    <source>
        <dbReference type="SAM" id="Phobius"/>
    </source>
</evidence>
<feature type="region of interest" description="Disordered" evidence="2">
    <location>
        <begin position="1"/>
        <end position="61"/>
    </location>
</feature>
<evidence type="ECO:0000256" key="2">
    <source>
        <dbReference type="SAM" id="MobiDB-lite"/>
    </source>
</evidence>
<dbReference type="GO" id="GO:2000049">
    <property type="term" value="P:positive regulation of cell-cell adhesion mediated by cadherin"/>
    <property type="evidence" value="ECO:0007669"/>
    <property type="project" value="Ensembl"/>
</dbReference>
<evidence type="ECO:0000259" key="4">
    <source>
        <dbReference type="PROSITE" id="PS50211"/>
    </source>
</evidence>
<reference evidence="5" key="3">
    <citation type="submission" date="2025-09" db="UniProtKB">
        <authorList>
            <consortium name="Ensembl"/>
        </authorList>
    </citation>
    <scope>IDENTIFICATION</scope>
</reference>
<feature type="compositionally biased region" description="Acidic residues" evidence="2">
    <location>
        <begin position="25"/>
        <end position="57"/>
    </location>
</feature>
<dbReference type="Ensembl" id="ENSSHAT00000031632.1">
    <property type="protein sequence ID" value="ENSSHAP00000029974.1"/>
    <property type="gene ID" value="ENSSHAG00000023281.1"/>
</dbReference>
<keyword evidence="3" id="KW-1133">Transmembrane helix</keyword>
<organism evidence="5 6">
    <name type="scientific">Sarcophilus harrisii</name>
    <name type="common">Tasmanian devil</name>
    <name type="synonym">Sarcophilus laniarius</name>
    <dbReference type="NCBI Taxonomy" id="9305"/>
    <lineage>
        <taxon>Eukaryota</taxon>
        <taxon>Metazoa</taxon>
        <taxon>Chordata</taxon>
        <taxon>Craniata</taxon>
        <taxon>Vertebrata</taxon>
        <taxon>Euteleostomi</taxon>
        <taxon>Mammalia</taxon>
        <taxon>Metatheria</taxon>
        <taxon>Dasyuromorphia</taxon>
        <taxon>Dasyuridae</taxon>
        <taxon>Sarcophilus</taxon>
    </lineage>
</organism>
<protein>
    <submittedName>
        <fullName evidence="5">DENN domain containing 6A</fullName>
    </submittedName>
</protein>
<feature type="transmembrane region" description="Helical" evidence="3">
    <location>
        <begin position="106"/>
        <end position="130"/>
    </location>
</feature>
<gene>
    <name evidence="5" type="primary">DENND6A</name>
</gene>
<feature type="domain" description="UDENN" evidence="4">
    <location>
        <begin position="74"/>
        <end position="567"/>
    </location>
</feature>
<keyword evidence="6" id="KW-1185">Reference proteome</keyword>
<reference evidence="5 6" key="1">
    <citation type="journal article" date="2011" name="Proc. Natl. Acad. Sci. U.S.A.">
        <title>Genetic diversity and population structure of the endangered marsupial Sarcophilus harrisii (Tasmanian devil).</title>
        <authorList>
            <person name="Miller W."/>
            <person name="Hayes V.M."/>
            <person name="Ratan A."/>
            <person name="Petersen D.C."/>
            <person name="Wittekindt N.E."/>
            <person name="Miller J."/>
            <person name="Walenz B."/>
            <person name="Knight J."/>
            <person name="Qi J."/>
            <person name="Zhao F."/>
            <person name="Wang Q."/>
            <person name="Bedoya-Reina O.C."/>
            <person name="Katiyar N."/>
            <person name="Tomsho L.P."/>
            <person name="Kasson L.M."/>
            <person name="Hardie R.A."/>
            <person name="Woodbridge P."/>
            <person name="Tindall E.A."/>
            <person name="Bertelsen M.F."/>
            <person name="Dixon D."/>
            <person name="Pyecroft S."/>
            <person name="Helgen K.M."/>
            <person name="Lesk A.M."/>
            <person name="Pringle T.H."/>
            <person name="Patterson N."/>
            <person name="Zhang Y."/>
            <person name="Kreiss A."/>
            <person name="Woods G.M."/>
            <person name="Jones M.E."/>
            <person name="Schuster S.C."/>
        </authorList>
    </citation>
    <scope>NUCLEOTIDE SEQUENCE [LARGE SCALE GENOMIC DNA]</scope>
</reference>
<evidence type="ECO:0000313" key="6">
    <source>
        <dbReference type="Proteomes" id="UP000007648"/>
    </source>
</evidence>
<dbReference type="GO" id="GO:0005085">
    <property type="term" value="F:guanyl-nucleotide exchange factor activity"/>
    <property type="evidence" value="ECO:0007669"/>
    <property type="project" value="Ensembl"/>
</dbReference>
<dbReference type="PANTHER" id="PTHR13677:SF1">
    <property type="entry name" value="PROTEIN DENND6A"/>
    <property type="match status" value="1"/>
</dbReference>
<dbReference type="PROSITE" id="PS50211">
    <property type="entry name" value="DENN"/>
    <property type="match status" value="1"/>
</dbReference>
<proteinExistence type="inferred from homology"/>
<dbReference type="InParanoid" id="A0A7N4NXI5"/>
<dbReference type="Proteomes" id="UP000007648">
    <property type="component" value="Unassembled WGS sequence"/>
</dbReference>
<name>A0A7N4NXI5_SARHA</name>
<sequence length="647" mass="74284">MAWRGLEGSDPGSGSGSGSWRPLEEEAAAAEEEEEEAAAGATEEEEEEEEEEDEEEEGRGRGQLRWDSFSAWLHCVCVVGFDLELGQAVEVIYPEHSKLSDKEVSLCPLLCFISVWFLGSTCIFVFFFLFQKTNICYLSFPDSNSGCLGDTQFCFRFRQSSGRRMSMHCILDQLDRDSPVYLKKDPAYFYGYVYFRQVRDKTLKRGYFQKSLVLISKLPYTHFFHTVLKQIAPEYFEKSEPYLEAACNDVDRWPAPVPGKMLHLPIMGVVIKVRIPTCHDKPGTTQLAQLTQQTDSQISMVLPTIHEVDLFRCFCPVFLHSQMLWELVLLGEPLVVMAPSPSESSETVLALVSCISPLKYYSDFRPYFTIHDSEFKEYTTRTQAPPSVILGVTNPFFAKTLQHWPHIIRIGDIKLAGEIPKQVKVKKLKNLKTLDSKPGVYTSYKPFLNRDEDIIKQLQKGVQQKRPSEAQSVILRRYFLELTQSFIIPLERYVASLMPLQKSISPWKSPPQLRQFLPEEFMKTLEKAGPQLTSRLKGDWRGLYRHFLKSPNFDGWFRTRKKEMTQKLEALHLEALCEEDLLLWIQKHTEVETVDLVLKLKNKLLQAHQEHLPVKPGTMEKLRTHIDAIILALPDDLQGILLKSGAE</sequence>
<comment type="similarity">
    <text evidence="1">Belongs to the DENND6 family.</text>
</comment>
<dbReference type="AlphaFoldDB" id="A0A7N4NXI5"/>
<keyword evidence="3" id="KW-0812">Transmembrane</keyword>
<accession>A0A7N4NXI5</accession>